<reference evidence="2" key="1">
    <citation type="submission" date="2021-07" db="EMBL/GenBank/DDBJ databases">
        <title>Zhongshania sp. CAU 1632 isolated from seawater.</title>
        <authorList>
            <person name="Kim W."/>
        </authorList>
    </citation>
    <scope>NUCLEOTIDE SEQUENCE</scope>
    <source>
        <strain evidence="2">CAU 1632</strain>
    </source>
</reference>
<dbReference type="EMBL" id="JAHWDQ010000003">
    <property type="protein sequence ID" value="MBW2941576.1"/>
    <property type="molecule type" value="Genomic_DNA"/>
</dbReference>
<evidence type="ECO:0000313" key="2">
    <source>
        <dbReference type="EMBL" id="MBW2941576.1"/>
    </source>
</evidence>
<proteinExistence type="predicted"/>
<dbReference type="Proteomes" id="UP001166291">
    <property type="component" value="Unassembled WGS sequence"/>
</dbReference>
<dbReference type="RefSeq" id="WP_219043815.1">
    <property type="nucleotide sequence ID" value="NZ_JAHWDQ010000003.1"/>
</dbReference>
<organism evidence="2 3">
    <name type="scientific">Zhongshania aquimaris</name>
    <dbReference type="NCBI Taxonomy" id="2857107"/>
    <lineage>
        <taxon>Bacteria</taxon>
        <taxon>Pseudomonadati</taxon>
        <taxon>Pseudomonadota</taxon>
        <taxon>Gammaproteobacteria</taxon>
        <taxon>Cellvibrionales</taxon>
        <taxon>Spongiibacteraceae</taxon>
        <taxon>Zhongshania</taxon>
    </lineage>
</organism>
<dbReference type="InterPro" id="IPR002575">
    <property type="entry name" value="Aminoglycoside_PTrfase"/>
</dbReference>
<gene>
    <name evidence="2" type="ORF">KXJ70_12340</name>
</gene>
<dbReference type="Pfam" id="PF01636">
    <property type="entry name" value="APH"/>
    <property type="match status" value="1"/>
</dbReference>
<comment type="caution">
    <text evidence="2">The sequence shown here is derived from an EMBL/GenBank/DDBJ whole genome shotgun (WGS) entry which is preliminary data.</text>
</comment>
<sequence length="288" mass="32033">MTTPRTDIIPADWSLWSDSKPELIRPLLGGLTNKSYLISAGDALFVLRKNSAISAELNLNRQTEAQVLGLADSEGLCAPLIHYDADYQYMVSHYVVGKHWRADDAGLSVLARLLARVHQLPAVDSYLDIGHKATSYWRAIDEEAVFSSDLSALTGRVAEHIEGAKSFGAALCVCHNDLLLENLIATDGGRLYAIDWEYAAMGDPFYDLAVIVEGHGLDEPQQHALLAEYLARPVSADDLQRLTHWRVIYGYLTVLWYAVQWSSGLMKTAETSRDIAEQIRVLNTRFTL</sequence>
<evidence type="ECO:0000313" key="3">
    <source>
        <dbReference type="Proteomes" id="UP001166291"/>
    </source>
</evidence>
<name>A0ABS6VVA0_9GAMM</name>
<dbReference type="CDD" id="cd05151">
    <property type="entry name" value="ChoK-like"/>
    <property type="match status" value="1"/>
</dbReference>
<feature type="domain" description="Aminoglycoside phosphotransferase" evidence="1">
    <location>
        <begin position="24"/>
        <end position="233"/>
    </location>
</feature>
<dbReference type="PANTHER" id="PTHR40086:SF1">
    <property type="entry name" value="CELL CYCLE REGULATOR CCRZ"/>
    <property type="match status" value="1"/>
</dbReference>
<accession>A0ABS6VVA0</accession>
<dbReference type="InterPro" id="IPR052077">
    <property type="entry name" value="CcrZ_PhaseVar_Mediator"/>
</dbReference>
<evidence type="ECO:0000259" key="1">
    <source>
        <dbReference type="Pfam" id="PF01636"/>
    </source>
</evidence>
<keyword evidence="3" id="KW-1185">Reference proteome</keyword>
<dbReference type="PANTHER" id="PTHR40086">
    <property type="entry name" value="PHOSPHOTRANSFERASE YTMP-RELATED"/>
    <property type="match status" value="1"/>
</dbReference>
<protein>
    <submittedName>
        <fullName evidence="2">Phosphotransferase</fullName>
    </submittedName>
</protein>